<reference evidence="7 8" key="1">
    <citation type="submission" date="2023-09" db="EMBL/GenBank/DDBJ databases">
        <title>Description of three actinobacteria isolated from air of manufacturing shop in a pharmaceutical factory.</title>
        <authorList>
            <person name="Zhang D.-F."/>
        </authorList>
    </citation>
    <scope>NUCLEOTIDE SEQUENCE [LARGE SCALE GENOMIC DNA]</scope>
    <source>
        <strain evidence="7 8">LY-0111</strain>
    </source>
</reference>
<evidence type="ECO:0000259" key="6">
    <source>
        <dbReference type="Pfam" id="PF00296"/>
    </source>
</evidence>
<organism evidence="7 8">
    <name type="scientific">Nesterenkonia aerolata</name>
    <dbReference type="NCBI Taxonomy" id="3074079"/>
    <lineage>
        <taxon>Bacteria</taxon>
        <taxon>Bacillati</taxon>
        <taxon>Actinomycetota</taxon>
        <taxon>Actinomycetes</taxon>
        <taxon>Micrococcales</taxon>
        <taxon>Micrococcaceae</taxon>
        <taxon>Nesterenkonia</taxon>
    </lineage>
</organism>
<gene>
    <name evidence="7" type="ORF">RIL96_05470</name>
</gene>
<dbReference type="EC" id="1.-.-.-" evidence="7"/>
<keyword evidence="1" id="KW-0285">Flavoprotein</keyword>
<dbReference type="NCBIfam" id="TIGR03860">
    <property type="entry name" value="FMN_nitrolo"/>
    <property type="match status" value="1"/>
</dbReference>
<accession>A0ABU2DR88</accession>
<dbReference type="EMBL" id="JAVKGR010000004">
    <property type="protein sequence ID" value="MDR8019012.1"/>
    <property type="molecule type" value="Genomic_DNA"/>
</dbReference>
<dbReference type="Gene3D" id="3.20.20.30">
    <property type="entry name" value="Luciferase-like domain"/>
    <property type="match status" value="1"/>
</dbReference>
<feature type="domain" description="Luciferase-like" evidence="6">
    <location>
        <begin position="49"/>
        <end position="320"/>
    </location>
</feature>
<protein>
    <submittedName>
        <fullName evidence="7">LLM class flavin-dependent oxidoreductase</fullName>
        <ecNumber evidence="7">1.-.-.-</ecNumber>
    </submittedName>
</protein>
<dbReference type="Proteomes" id="UP001251870">
    <property type="component" value="Unassembled WGS sequence"/>
</dbReference>
<evidence type="ECO:0000313" key="7">
    <source>
        <dbReference type="EMBL" id="MDR8019012.1"/>
    </source>
</evidence>
<evidence type="ECO:0000256" key="2">
    <source>
        <dbReference type="ARBA" id="ARBA00022643"/>
    </source>
</evidence>
<comment type="caution">
    <text evidence="7">The sequence shown here is derived from an EMBL/GenBank/DDBJ whole genome shotgun (WGS) entry which is preliminary data.</text>
</comment>
<evidence type="ECO:0000256" key="3">
    <source>
        <dbReference type="ARBA" id="ARBA00023002"/>
    </source>
</evidence>
<dbReference type="PIRSF" id="PIRSF000337">
    <property type="entry name" value="NTA_MOA"/>
    <property type="match status" value="1"/>
</dbReference>
<dbReference type="InterPro" id="IPR016215">
    <property type="entry name" value="NTA_MOA"/>
</dbReference>
<dbReference type="RefSeq" id="WP_310548008.1">
    <property type="nucleotide sequence ID" value="NZ_JAVKGR010000004.1"/>
</dbReference>
<keyword evidence="4" id="KW-0503">Monooxygenase</keyword>
<keyword evidence="2" id="KW-0288">FMN</keyword>
<sequence>MTQTQPQPSSQPPHTPQGGREILFNAFDMNCVVHQSPGLWRHPEDRARDYNTIGYWTSLAQTLERGLFDGLFIADVLGPYDVFAAGPEAALRSGAQIPVNDPFLLISAMAAVTQNLGFGVTAGTAYEHPYPFARRLGTLDHLTGGRVGWNVVTGYLPAAAQNMGQDDQMEHDRRYDHADEYMDVVYKLLEASWEDDAVVADRERGVFTDPSKVHRIEHEGEFFKTPGISVVEPSPQRMPVVYQAGASTRGRAFAGKHAEAVFINPPTKELAKASVQKIRQAAVEAGRDPYDVRIFAMQTVVTGPDEAAAQAKYDELAQYVDPEGGLVLMSGWMGIDLSTFDLDQPIGDVESNAIRSTVETFQKASGREDETWTVRQLAEWVGVGGFGPVIVGDGPTAARRLAEWQDETDVDGFNLAYHITPGTFEDIVEYVVPELQQLGRYKSDYTPGTLRQKLFGRGDHLPENHYAAQFQLRRR</sequence>
<dbReference type="InterPro" id="IPR011251">
    <property type="entry name" value="Luciferase-like_dom"/>
</dbReference>
<dbReference type="SUPFAM" id="SSF51679">
    <property type="entry name" value="Bacterial luciferase-like"/>
    <property type="match status" value="1"/>
</dbReference>
<dbReference type="GO" id="GO:0016491">
    <property type="term" value="F:oxidoreductase activity"/>
    <property type="evidence" value="ECO:0007669"/>
    <property type="project" value="UniProtKB-KW"/>
</dbReference>
<evidence type="ECO:0000256" key="1">
    <source>
        <dbReference type="ARBA" id="ARBA00022630"/>
    </source>
</evidence>
<dbReference type="InterPro" id="IPR051260">
    <property type="entry name" value="Diverse_substr_monoxygenases"/>
</dbReference>
<evidence type="ECO:0000313" key="8">
    <source>
        <dbReference type="Proteomes" id="UP001251870"/>
    </source>
</evidence>
<dbReference type="InterPro" id="IPR036661">
    <property type="entry name" value="Luciferase-like_sf"/>
</dbReference>
<comment type="similarity">
    <text evidence="5">Belongs to the NtaA/SnaA/DszA monooxygenase family.</text>
</comment>
<evidence type="ECO:0000256" key="5">
    <source>
        <dbReference type="ARBA" id="ARBA00033748"/>
    </source>
</evidence>
<keyword evidence="3 7" id="KW-0560">Oxidoreductase</keyword>
<dbReference type="PANTHER" id="PTHR30011:SF16">
    <property type="entry name" value="C2H2 FINGER DOMAIN TRANSCRIPTION FACTOR (EUROFUNG)-RELATED"/>
    <property type="match status" value="1"/>
</dbReference>
<dbReference type="PANTHER" id="PTHR30011">
    <property type="entry name" value="ALKANESULFONATE MONOOXYGENASE-RELATED"/>
    <property type="match status" value="1"/>
</dbReference>
<keyword evidence="8" id="KW-1185">Reference proteome</keyword>
<dbReference type="Pfam" id="PF00296">
    <property type="entry name" value="Bac_luciferase"/>
    <property type="match status" value="1"/>
</dbReference>
<proteinExistence type="inferred from homology"/>
<name>A0ABU2DR88_9MICC</name>
<evidence type="ECO:0000256" key="4">
    <source>
        <dbReference type="ARBA" id="ARBA00023033"/>
    </source>
</evidence>